<dbReference type="GO" id="GO:2000060">
    <property type="term" value="P:positive regulation of ubiquitin-dependent protein catabolic process"/>
    <property type="evidence" value="ECO:0007669"/>
    <property type="project" value="TreeGrafter"/>
</dbReference>
<dbReference type="PANTHER" id="PTHR15668:SF4">
    <property type="entry name" value="COILED-COIL DOMAIN-CONTAINING PROTEIN 22"/>
    <property type="match status" value="1"/>
</dbReference>
<dbReference type="Proteomes" id="UP000230069">
    <property type="component" value="Unassembled WGS sequence"/>
</dbReference>
<protein>
    <recommendedName>
        <fullName evidence="1">CCDC22 coiled-coil domain-containing protein</fullName>
    </recommendedName>
</protein>
<dbReference type="EMBL" id="KZ305022">
    <property type="protein sequence ID" value="PIA57991.1"/>
    <property type="molecule type" value="Genomic_DNA"/>
</dbReference>
<reference evidence="2 3" key="1">
    <citation type="submission" date="2017-09" db="EMBL/GenBank/DDBJ databases">
        <title>WGS assembly of Aquilegia coerulea Goldsmith.</title>
        <authorList>
            <person name="Hodges S."/>
            <person name="Kramer E."/>
            <person name="Nordborg M."/>
            <person name="Tomkins J."/>
            <person name="Borevitz J."/>
            <person name="Derieg N."/>
            <person name="Yan J."/>
            <person name="Mihaltcheva S."/>
            <person name="Hayes R.D."/>
            <person name="Rokhsar D."/>
        </authorList>
    </citation>
    <scope>NUCLEOTIDE SEQUENCE [LARGE SCALE GENOMIC DNA]</scope>
    <source>
        <strain evidence="3">cv. Goldsmith</strain>
    </source>
</reference>
<dbReference type="PANTHER" id="PTHR15668">
    <property type="entry name" value="JM1 PROTEIN"/>
    <property type="match status" value="1"/>
</dbReference>
<accession>A0A2G5EQI1</accession>
<keyword evidence="3" id="KW-1185">Reference proteome</keyword>
<dbReference type="GO" id="GO:0097602">
    <property type="term" value="F:cullin family protein binding"/>
    <property type="evidence" value="ECO:0007669"/>
    <property type="project" value="TreeGrafter"/>
</dbReference>
<dbReference type="InterPro" id="IPR008530">
    <property type="entry name" value="CCDC22"/>
</dbReference>
<dbReference type="STRING" id="218851.A0A2G5EQI1"/>
<organism evidence="2 3">
    <name type="scientific">Aquilegia coerulea</name>
    <name type="common">Rocky mountain columbine</name>
    <dbReference type="NCBI Taxonomy" id="218851"/>
    <lineage>
        <taxon>Eukaryota</taxon>
        <taxon>Viridiplantae</taxon>
        <taxon>Streptophyta</taxon>
        <taxon>Embryophyta</taxon>
        <taxon>Tracheophyta</taxon>
        <taxon>Spermatophyta</taxon>
        <taxon>Magnoliopsida</taxon>
        <taxon>Ranunculales</taxon>
        <taxon>Ranunculaceae</taxon>
        <taxon>Thalictroideae</taxon>
        <taxon>Aquilegia</taxon>
    </lineage>
</organism>
<dbReference type="InterPro" id="IPR048348">
    <property type="entry name" value="CCDC22_CC"/>
</dbReference>
<dbReference type="InParanoid" id="A0A2G5EQI1"/>
<dbReference type="Pfam" id="PF05667">
    <property type="entry name" value="CCDC22_CC"/>
    <property type="match status" value="1"/>
</dbReference>
<proteinExistence type="predicted"/>
<name>A0A2G5EQI1_AQUCA</name>
<evidence type="ECO:0000313" key="3">
    <source>
        <dbReference type="Proteomes" id="UP000230069"/>
    </source>
</evidence>
<dbReference type="FunCoup" id="A0A2G5EQI1">
    <property type="interactions" value="2646"/>
</dbReference>
<feature type="domain" description="CCDC22 coiled-coil" evidence="1">
    <location>
        <begin position="30"/>
        <end position="316"/>
    </location>
</feature>
<gene>
    <name evidence="2" type="ORF">AQUCO_00500134v1</name>
</gene>
<evidence type="ECO:0000259" key="1">
    <source>
        <dbReference type="Pfam" id="PF05667"/>
    </source>
</evidence>
<evidence type="ECO:0000313" key="2">
    <source>
        <dbReference type="EMBL" id="PIA57991.1"/>
    </source>
</evidence>
<dbReference type="OrthoDB" id="10266736at2759"/>
<sequence>MVERLSGKFLNCADNGSYTPEENEEEAPVATVISGRESQTEDKQMNENQNIIALNEKLASLRAHSSKMRNEIEILHSRGEMLKQELSAKVSESQHIESKHELFKAAVKMAFDDQHPIEFHVEELKKQLETDIQNHEQLESHRNASVNPLEVRKGEVEGLLQAQKPQMQLTLKKVKQVDLETETVILEIKRREEERIKLSSKLEIRPKTASRKSYIERISEITKNSRKQDADIGRILNDTRDLQIESNSIQARLHRTYVVVEEAMLRDVKKDLVRQQAHRLLTAIHESFGHISEQILITDRIRREAVEQETKLAAVSTSTLPMDRLQVDLDALRKEEKLLVDPLHH</sequence>
<dbReference type="AlphaFoldDB" id="A0A2G5EQI1"/>